<name>A0A0L0V5Z2_9BASI</name>
<keyword evidence="2" id="KW-1185">Reference proteome</keyword>
<organism evidence="1 2">
    <name type="scientific">Puccinia striiformis f. sp. tritici PST-78</name>
    <dbReference type="NCBI Taxonomy" id="1165861"/>
    <lineage>
        <taxon>Eukaryota</taxon>
        <taxon>Fungi</taxon>
        <taxon>Dikarya</taxon>
        <taxon>Basidiomycota</taxon>
        <taxon>Pucciniomycotina</taxon>
        <taxon>Pucciniomycetes</taxon>
        <taxon>Pucciniales</taxon>
        <taxon>Pucciniaceae</taxon>
        <taxon>Puccinia</taxon>
    </lineage>
</organism>
<reference evidence="2" key="1">
    <citation type="submission" date="2014-03" db="EMBL/GenBank/DDBJ databases">
        <title>The Genome Sequence of Puccinia striiformis f. sp. tritici PST-78.</title>
        <authorList>
            <consortium name="The Broad Institute Genome Sequencing Platform"/>
            <person name="Cuomo C."/>
            <person name="Hulbert S."/>
            <person name="Chen X."/>
            <person name="Walker B."/>
            <person name="Young S.K."/>
            <person name="Zeng Q."/>
            <person name="Gargeya S."/>
            <person name="Fitzgerald M."/>
            <person name="Haas B."/>
            <person name="Abouelleil A."/>
            <person name="Alvarado L."/>
            <person name="Arachchi H.M."/>
            <person name="Berlin A.M."/>
            <person name="Chapman S.B."/>
            <person name="Goldberg J."/>
            <person name="Griggs A."/>
            <person name="Gujja S."/>
            <person name="Hansen M."/>
            <person name="Howarth C."/>
            <person name="Imamovic A."/>
            <person name="Larimer J."/>
            <person name="McCowan C."/>
            <person name="Montmayeur A."/>
            <person name="Murphy C."/>
            <person name="Neiman D."/>
            <person name="Pearson M."/>
            <person name="Priest M."/>
            <person name="Roberts A."/>
            <person name="Saif S."/>
            <person name="Shea T."/>
            <person name="Sisk P."/>
            <person name="Sykes S."/>
            <person name="Wortman J."/>
            <person name="Nusbaum C."/>
            <person name="Birren B."/>
        </authorList>
    </citation>
    <scope>NUCLEOTIDE SEQUENCE [LARGE SCALE GENOMIC DNA]</scope>
    <source>
        <strain evidence="2">race PST-78</strain>
    </source>
</reference>
<dbReference type="AlphaFoldDB" id="A0A0L0V5Z2"/>
<proteinExistence type="predicted"/>
<protein>
    <submittedName>
        <fullName evidence="1">Uncharacterized protein</fullName>
    </submittedName>
</protein>
<dbReference type="OrthoDB" id="2514937at2759"/>
<accession>A0A0L0V5Z2</accession>
<dbReference type="PANTHER" id="PTHR33069">
    <property type="entry name" value="CHROMOSOME 7, WHOLE GENOME SHOTGUN SEQUENCE-RELATED"/>
    <property type="match status" value="1"/>
</dbReference>
<gene>
    <name evidence="1" type="ORF">PSTG_11966</name>
</gene>
<comment type="caution">
    <text evidence="1">The sequence shown here is derived from an EMBL/GenBank/DDBJ whole genome shotgun (WGS) entry which is preliminary data.</text>
</comment>
<dbReference type="PANTHER" id="PTHR33069:SF3">
    <property type="entry name" value="DYNEIN HEAVY CHAIN TAIL DOMAIN-CONTAINING PROTEIN"/>
    <property type="match status" value="1"/>
</dbReference>
<sequence length="401" mass="45418">MDAVIEGFEALRIKHDSRLGDHRLASIASEPAQEATSAMSLDAFNWRNVLYDRLHSCLLPLLRHQLITLSTLLEPEGLQSDPELKLKPILELQPELDQNIFQIKYALAIVCPEPLCASDQADDQQLDQFKSYRVSELNEHLKVILFKVSGFCHEANQLIKKIMLSALEIISNPDDMPAHDESTIGLNTMDWIDATIRIQKGSELDVAEVHWQCIIPWMFRIRRRLVSCITPATDSIQDTVDHEDVKFTHEPVIQLTKSFILIVQLSRLFYQKISTGGIKRRHLPLSTDMNSQQFSALCQSAEIISTGFSGICQILSEADTAANDGINGHDLVIIVTTLCSLFEDTSPLVVRYLVPLIPETDGLPDQDYYKSWFATWDTQITLAIDNFMHVFHEFFPTIEAV</sequence>
<evidence type="ECO:0000313" key="2">
    <source>
        <dbReference type="Proteomes" id="UP000054564"/>
    </source>
</evidence>
<dbReference type="Proteomes" id="UP000054564">
    <property type="component" value="Unassembled WGS sequence"/>
</dbReference>
<dbReference type="EMBL" id="AJIL01000111">
    <property type="protein sequence ID" value="KNE94692.1"/>
    <property type="molecule type" value="Genomic_DNA"/>
</dbReference>
<evidence type="ECO:0000313" key="1">
    <source>
        <dbReference type="EMBL" id="KNE94692.1"/>
    </source>
</evidence>